<feature type="region of interest" description="Disordered" evidence="1">
    <location>
        <begin position="1138"/>
        <end position="1161"/>
    </location>
</feature>
<comment type="caution">
    <text evidence="2">The sequence shown here is derived from an EMBL/GenBank/DDBJ whole genome shotgun (WGS) entry which is preliminary data.</text>
</comment>
<evidence type="ECO:0000256" key="1">
    <source>
        <dbReference type="SAM" id="MobiDB-lite"/>
    </source>
</evidence>
<feature type="region of interest" description="Disordered" evidence="1">
    <location>
        <begin position="1558"/>
        <end position="1603"/>
    </location>
</feature>
<sequence>MSISSLRGDLDGRFQLVGFAFGPLRRFHFAVSISSLRDDLDTGFSSSVSPSVRFAGFIVGFARSPIDRERMSDAVQFHGVQLLDEPNNVHDVPFHAVRLLDEPRCSKDGILPTVKPGWEHADAYSRGDNQSISNTTWYATAPHARVSDVVGKELECLQREYIADRASIPAKPKLREFASRVHIALAGGGGVSPVLAFEAGCNMGKSYAVHRELIRPLLLKRPTLPMLHISVRITHADDLLLACKEYYKDDNGRPIEGLDLRSYRGEAMYREATQLIISPQMLAKGKFGETARFGGGLLVLDEVMSLALSVGATEDKTITDHNHLAAQLRELVKRVAYVIVLDRDITLTPIVARLLDVIAHGRDVVHVRFLRSAQSNRFCYVFNSQDEYKAKRGMYLAERRLALHILACIKSFTTHPDDAWDYERHPTGPPGRRRVWITCATKTYAAHLVKMCQELHAQYKYYHAGTGEQLVGSVSAKKDIVDTTSAWRDVHVVISTTTIQVAINIELPFLSRWLFAAHHGGAVASELMQLVSRMPRGNVEEQRRRLEDHRIFTVFGTDAKLHLKRAMPGADEMDEQVDRVSEAAVRELHSTGKRAFAEQGHAVLARLVQYAEPSAPRRELNERSLNELRACVARYRSLNLGPRHALRFFELAAKCGDGWPTTIAAMRIALERLVSTHPGEGVGEGVGVSTKAVVDDMRTVLEGLREDQYRSSVVLPRSGSSEPSEVVTGSPRADAYEWWAEKLGYRGEALGRVVRALDHAVMDPLTDDETAQLDHINFDKILESIWRRAVVDSSELMDATVLERKANDTTMDDELYELVRSRLEAEAGEEAVDSGDTFEEVHRRVRARFWLRCEEFLKTPESERTAWQKACVGLYFTLKNPRCPFVFGGEEAEETFEYLDRQAVAGQGPGSIYKAIKKHGDGAIRLARLRALSLQTIRAESQRRIESQGGHAQSVEMEGDLANAVHCFFRDLGVSGHTHGEPLAWLTDGVDLMRLCPASEDGWVEAQRRTEKYSKCGGYPANDAEHQERDKEMLEQLRGKYASWLANSSAAKFTDIIVDFVRRIGLKMDRDPSNRSRRVVNGIRVDVTSCCRLVQLFPVKGIDLAGAVLVVTKDVRARAAHFPVVFTTDEFDRGTDVSHAEGAEEPEEPEHTPREPCPDSEPRFDCAPFPDCARELEFEPYPYNSRAPSGYCAFNADDPCYEGFDAAALDDLLAELERDSKDRYSCLASVSRAVERDKGNPVLLREHSLLRTTLDWEAQLRALREALPERDDFGRRWLAVRYERRPGAFGRRRPAPCSEPASVTTRTLAYDEDPRARQHHTTIGYTGLPASLCAVLAGRTPYGGAPRLSIVRVPWVSLVVHGAHTGSSVCARSIPTLTRVAANYEDVLGELCDHYFGDRGERAMGAVRTLLDAHVHGAVTHEAWARWYAPTSDESAPVLRGVRAESMVVQDAVWQGWATRRDVQMETAGMADTHAGDREKRRAVWIRWLQRLEANVLERVEVKLHETRRVLIDEHWCCRDVWRAFEDRLAVHEVLERYRPLCPVAFVPGGLLVEDARCTATPPASPRPRKRRRMREGSPPELQHGSDGGPSPADRDLLDEAPDGYDLLDEAPDDCFDGWAAEDALELRHEFERTVIFADGAYLPDIVARVAEELHGVVLQAMPLDANVLPLWELSRAREIVQKYAPASQFQGDAEFGGGASS</sequence>
<name>A0AB34ITM1_PRYPA</name>
<keyword evidence="3" id="KW-1185">Reference proteome</keyword>
<feature type="compositionally biased region" description="Basic and acidic residues" evidence="1">
    <location>
        <begin position="1149"/>
        <end position="1161"/>
    </location>
</feature>
<reference evidence="2 3" key="1">
    <citation type="journal article" date="2024" name="Science">
        <title>Giant polyketide synthase enzymes in the biosynthesis of giant marine polyether toxins.</title>
        <authorList>
            <person name="Fallon T.R."/>
            <person name="Shende V.V."/>
            <person name="Wierzbicki I.H."/>
            <person name="Pendleton A.L."/>
            <person name="Watervoot N.F."/>
            <person name="Auber R.P."/>
            <person name="Gonzalez D.J."/>
            <person name="Wisecaver J.H."/>
            <person name="Moore B.S."/>
        </authorList>
    </citation>
    <scope>NUCLEOTIDE SEQUENCE [LARGE SCALE GENOMIC DNA]</scope>
    <source>
        <strain evidence="2 3">12B1</strain>
    </source>
</reference>
<gene>
    <name evidence="2" type="ORF">AB1Y20_008601</name>
</gene>
<dbReference type="Proteomes" id="UP001515480">
    <property type="component" value="Unassembled WGS sequence"/>
</dbReference>
<evidence type="ECO:0008006" key="4">
    <source>
        <dbReference type="Google" id="ProtNLM"/>
    </source>
</evidence>
<dbReference type="EMBL" id="JBGBPQ010000019">
    <property type="protein sequence ID" value="KAL1504828.1"/>
    <property type="molecule type" value="Genomic_DNA"/>
</dbReference>
<evidence type="ECO:0000313" key="2">
    <source>
        <dbReference type="EMBL" id="KAL1504828.1"/>
    </source>
</evidence>
<proteinExistence type="predicted"/>
<accession>A0AB34ITM1</accession>
<protein>
    <recommendedName>
        <fullName evidence="4">Replication origin-binding protein domain-containing protein</fullName>
    </recommendedName>
</protein>
<organism evidence="2 3">
    <name type="scientific">Prymnesium parvum</name>
    <name type="common">Toxic golden alga</name>
    <dbReference type="NCBI Taxonomy" id="97485"/>
    <lineage>
        <taxon>Eukaryota</taxon>
        <taxon>Haptista</taxon>
        <taxon>Haptophyta</taxon>
        <taxon>Prymnesiophyceae</taxon>
        <taxon>Prymnesiales</taxon>
        <taxon>Prymnesiaceae</taxon>
        <taxon>Prymnesium</taxon>
    </lineage>
</organism>
<evidence type="ECO:0000313" key="3">
    <source>
        <dbReference type="Proteomes" id="UP001515480"/>
    </source>
</evidence>